<dbReference type="InterPro" id="IPR008921">
    <property type="entry name" value="DNA_pol3_clamp-load_cplx_C"/>
</dbReference>
<keyword evidence="4" id="KW-0547">Nucleotide-binding</keyword>
<protein>
    <submittedName>
        <fullName evidence="7">Replication-associated recombination protein RarA</fullName>
    </submittedName>
</protein>
<evidence type="ECO:0000313" key="8">
    <source>
        <dbReference type="Proteomes" id="UP000234335"/>
    </source>
</evidence>
<dbReference type="SMART" id="SM00382">
    <property type="entry name" value="AAA"/>
    <property type="match status" value="1"/>
</dbReference>
<name>A0A2I1M8S4_9FIRM</name>
<dbReference type="SUPFAM" id="SSF48019">
    <property type="entry name" value="post-AAA+ oligomerization domain-like"/>
    <property type="match status" value="1"/>
</dbReference>
<evidence type="ECO:0000256" key="2">
    <source>
        <dbReference type="ARBA" id="ARBA00008959"/>
    </source>
</evidence>
<dbReference type="Gene3D" id="1.10.3710.10">
    <property type="entry name" value="DNA polymerase III clamp loader subunits, C-terminal domain"/>
    <property type="match status" value="1"/>
</dbReference>
<dbReference type="RefSeq" id="WP_101540555.1">
    <property type="nucleotide sequence ID" value="NZ_PKGS01000004.1"/>
</dbReference>
<dbReference type="InterPro" id="IPR032423">
    <property type="entry name" value="AAA_assoc_2"/>
</dbReference>
<dbReference type="InterPro" id="IPR027417">
    <property type="entry name" value="P-loop_NTPase"/>
</dbReference>
<dbReference type="SUPFAM" id="SSF52540">
    <property type="entry name" value="P-loop containing nucleoside triphosphate hydrolases"/>
    <property type="match status" value="1"/>
</dbReference>
<evidence type="ECO:0000256" key="3">
    <source>
        <dbReference type="ARBA" id="ARBA00022705"/>
    </source>
</evidence>
<comment type="caution">
    <text evidence="7">The sequence shown here is derived from an EMBL/GenBank/DDBJ whole genome shotgun (WGS) entry which is preliminary data.</text>
</comment>
<dbReference type="GO" id="GO:0000731">
    <property type="term" value="P:DNA synthesis involved in DNA repair"/>
    <property type="evidence" value="ECO:0007669"/>
    <property type="project" value="TreeGrafter"/>
</dbReference>
<reference evidence="7 8" key="1">
    <citation type="submission" date="2017-12" db="EMBL/GenBank/DDBJ databases">
        <title>Phylogenetic diversity of female urinary microbiome.</title>
        <authorList>
            <person name="Thomas-White K."/>
            <person name="Wolfe A.J."/>
        </authorList>
    </citation>
    <scope>NUCLEOTIDE SEQUENCE [LARGE SCALE GENOMIC DNA]</scope>
    <source>
        <strain evidence="7 8">UMB0119</strain>
    </source>
</reference>
<dbReference type="CDD" id="cd00009">
    <property type="entry name" value="AAA"/>
    <property type="match status" value="1"/>
</dbReference>
<dbReference type="Pfam" id="PF12002">
    <property type="entry name" value="MgsA_C"/>
    <property type="match status" value="1"/>
</dbReference>
<dbReference type="Gene3D" id="3.40.50.300">
    <property type="entry name" value="P-loop containing nucleotide triphosphate hydrolases"/>
    <property type="match status" value="1"/>
</dbReference>
<dbReference type="GO" id="GO:0008047">
    <property type="term" value="F:enzyme activator activity"/>
    <property type="evidence" value="ECO:0007669"/>
    <property type="project" value="TreeGrafter"/>
</dbReference>
<dbReference type="CDD" id="cd18139">
    <property type="entry name" value="HLD_clamp_RarA"/>
    <property type="match status" value="1"/>
</dbReference>
<sequence>MDLFELNKQRELEKSAPLADRLRPKSLETYIGQEHLVGEGKIINRMIKADRIYSMIFYGPPGVGKTTLAKIISASTNMDFEELSAVSSGISDVKKKIEIAKDNLKYENKKTILFIDEIHRFNKSQQDYLLPFVEDSTIILIGATTENPYFEVNKALISRMYVFELKSLSNNELNSLINLALDKDTILKNKNVSLDADAKDTLIKYSNGDSRALLNALEIAVFSENEKDGKINICKDTIENSIQKKIAIYDKKGDRHYDTISAFIKSMRGSDPDAAVYYLAKMLESGEDIKFIARRMIIFASEDISNADPYALVLATNTFDAINNVGMPEARIILSQTVTYLSLADKSNSTYLAIDKAMKFVRENKDREVPNKLKDSHYSGSKNLIHDKYLYPHSFGGYVDQSYLPDDFVGEKFYKALDIGYEKELNEKLKKRKDETNED</sequence>
<evidence type="ECO:0000256" key="4">
    <source>
        <dbReference type="ARBA" id="ARBA00022741"/>
    </source>
</evidence>
<comment type="similarity">
    <text evidence="2">Belongs to the AAA ATPase family. RarA/MGS1/WRNIP1 subfamily.</text>
</comment>
<dbReference type="InterPro" id="IPR021886">
    <property type="entry name" value="MgsA_C"/>
</dbReference>
<dbReference type="PANTHER" id="PTHR13779:SF7">
    <property type="entry name" value="ATPASE WRNIP1"/>
    <property type="match status" value="1"/>
</dbReference>
<feature type="domain" description="AAA+ ATPase" evidence="6">
    <location>
        <begin position="51"/>
        <end position="168"/>
    </location>
</feature>
<dbReference type="Pfam" id="PF16193">
    <property type="entry name" value="AAA_assoc_2"/>
    <property type="match status" value="1"/>
</dbReference>
<dbReference type="InterPro" id="IPR003959">
    <property type="entry name" value="ATPase_AAA_core"/>
</dbReference>
<dbReference type="PANTHER" id="PTHR13779">
    <property type="entry name" value="WERNER HELICASE-INTERACTING PROTEIN 1 FAMILY MEMBER"/>
    <property type="match status" value="1"/>
</dbReference>
<keyword evidence="5" id="KW-0067">ATP-binding</keyword>
<dbReference type="InterPro" id="IPR051314">
    <property type="entry name" value="AAA_ATPase_RarA/MGS1/WRNIP1"/>
</dbReference>
<keyword evidence="8" id="KW-1185">Reference proteome</keyword>
<keyword evidence="3" id="KW-0235">DNA replication</keyword>
<dbReference type="InterPro" id="IPR003593">
    <property type="entry name" value="AAA+_ATPase"/>
</dbReference>
<dbReference type="Gene3D" id="1.20.272.10">
    <property type="match status" value="1"/>
</dbReference>
<dbReference type="FunFam" id="3.40.50.300:FF:000137">
    <property type="entry name" value="Replication-associated recombination protein A"/>
    <property type="match status" value="1"/>
</dbReference>
<organism evidence="7 8">
    <name type="scientific">Anaerococcus octavius</name>
    <dbReference type="NCBI Taxonomy" id="54007"/>
    <lineage>
        <taxon>Bacteria</taxon>
        <taxon>Bacillati</taxon>
        <taxon>Bacillota</taxon>
        <taxon>Tissierellia</taxon>
        <taxon>Tissierellales</taxon>
        <taxon>Peptoniphilaceae</taxon>
        <taxon>Anaerococcus</taxon>
    </lineage>
</organism>
<dbReference type="GO" id="GO:0017116">
    <property type="term" value="F:single-stranded DNA helicase activity"/>
    <property type="evidence" value="ECO:0007669"/>
    <property type="project" value="TreeGrafter"/>
</dbReference>
<dbReference type="EMBL" id="PKGS01000004">
    <property type="protein sequence ID" value="PKZ16533.1"/>
    <property type="molecule type" value="Genomic_DNA"/>
</dbReference>
<proteinExistence type="inferred from homology"/>
<dbReference type="GO" id="GO:0016887">
    <property type="term" value="F:ATP hydrolysis activity"/>
    <property type="evidence" value="ECO:0007669"/>
    <property type="project" value="InterPro"/>
</dbReference>
<evidence type="ECO:0000256" key="1">
    <source>
        <dbReference type="ARBA" id="ARBA00002393"/>
    </source>
</evidence>
<dbReference type="FunFam" id="1.20.272.10:FF:000001">
    <property type="entry name" value="Putative AAA family ATPase"/>
    <property type="match status" value="1"/>
</dbReference>
<evidence type="ECO:0000259" key="6">
    <source>
        <dbReference type="SMART" id="SM00382"/>
    </source>
</evidence>
<accession>A0A2I1M8S4</accession>
<dbReference type="AlphaFoldDB" id="A0A2I1M8S4"/>
<dbReference type="GO" id="GO:0006261">
    <property type="term" value="P:DNA-templated DNA replication"/>
    <property type="evidence" value="ECO:0007669"/>
    <property type="project" value="TreeGrafter"/>
</dbReference>
<dbReference type="Pfam" id="PF00004">
    <property type="entry name" value="AAA"/>
    <property type="match status" value="1"/>
</dbReference>
<dbReference type="Gene3D" id="1.10.8.60">
    <property type="match status" value="1"/>
</dbReference>
<evidence type="ECO:0000313" key="7">
    <source>
        <dbReference type="EMBL" id="PKZ16533.1"/>
    </source>
</evidence>
<gene>
    <name evidence="7" type="ORF">CYJ34_06600</name>
</gene>
<dbReference type="GO" id="GO:0003677">
    <property type="term" value="F:DNA binding"/>
    <property type="evidence" value="ECO:0007669"/>
    <property type="project" value="InterPro"/>
</dbReference>
<dbReference type="GO" id="GO:0005524">
    <property type="term" value="F:ATP binding"/>
    <property type="evidence" value="ECO:0007669"/>
    <property type="project" value="UniProtKB-KW"/>
</dbReference>
<dbReference type="Proteomes" id="UP000234335">
    <property type="component" value="Unassembled WGS sequence"/>
</dbReference>
<comment type="function">
    <text evidence="1">DNA-dependent ATPase that plays important roles in cellular responses to stalled DNA replication processes.</text>
</comment>
<evidence type="ECO:0000256" key="5">
    <source>
        <dbReference type="ARBA" id="ARBA00022840"/>
    </source>
</evidence>